<gene>
    <name evidence="1" type="ORF">K9S39_06785</name>
</gene>
<keyword evidence="2" id="KW-1185">Reference proteome</keyword>
<evidence type="ECO:0008006" key="3">
    <source>
        <dbReference type="Google" id="ProtNLM"/>
    </source>
</evidence>
<dbReference type="EMBL" id="CP086322">
    <property type="protein sequence ID" value="UQA91602.1"/>
    <property type="molecule type" value="Genomic_DNA"/>
</dbReference>
<organism evidence="1 2">
    <name type="scientific">Streptomyces halobius</name>
    <dbReference type="NCBI Taxonomy" id="2879846"/>
    <lineage>
        <taxon>Bacteria</taxon>
        <taxon>Bacillati</taxon>
        <taxon>Actinomycetota</taxon>
        <taxon>Actinomycetes</taxon>
        <taxon>Kitasatosporales</taxon>
        <taxon>Streptomycetaceae</taxon>
        <taxon>Streptomyces</taxon>
    </lineage>
</organism>
<evidence type="ECO:0000313" key="1">
    <source>
        <dbReference type="EMBL" id="UQA91602.1"/>
    </source>
</evidence>
<dbReference type="Proteomes" id="UP000830115">
    <property type="component" value="Chromosome"/>
</dbReference>
<reference evidence="1" key="1">
    <citation type="submission" date="2021-10" db="EMBL/GenBank/DDBJ databases">
        <title>Streptomyces nigrumlapis sp.nov.,an antimicrobial producing actinobacterium isolated from Black Gobi rocks.</title>
        <authorList>
            <person name="Wen Y."/>
            <person name="Zhang W."/>
            <person name="Liu X.G."/>
        </authorList>
    </citation>
    <scope>NUCLEOTIDE SEQUENCE</scope>
    <source>
        <strain evidence="1">ST13-2-2</strain>
    </source>
</reference>
<dbReference type="RefSeq" id="WP_248862410.1">
    <property type="nucleotide sequence ID" value="NZ_CP086322.1"/>
</dbReference>
<proteinExistence type="predicted"/>
<sequence>MRVRDRLIVSLGVWERPDGPVGDGWEVDRRAVDGAVRNAMERYDVQAFHAST</sequence>
<name>A0ABY4M1J1_9ACTN</name>
<accession>A0ABY4M1J1</accession>
<evidence type="ECO:0000313" key="2">
    <source>
        <dbReference type="Proteomes" id="UP000830115"/>
    </source>
</evidence>
<protein>
    <recommendedName>
        <fullName evidence="3">Aldo/keto reductase family protein</fullName>
    </recommendedName>
</protein>